<proteinExistence type="predicted"/>
<gene>
    <name evidence="1" type="ORF">I7730_15955</name>
</gene>
<reference evidence="1" key="2">
    <citation type="submission" date="2019-01" db="EMBL/GenBank/DDBJ databases">
        <authorList>
            <consortium name="NCBI Pathogen Detection Project"/>
        </authorList>
    </citation>
    <scope>NUCLEOTIDE SEQUENCE</scope>
    <source>
        <strain evidence="1">BCW_3452</strain>
    </source>
</reference>
<name>A0A8H9N1W2_VIBVL</name>
<dbReference type="EMBL" id="DACRBY010000020">
    <property type="protein sequence ID" value="HAS8541277.1"/>
    <property type="molecule type" value="Genomic_DNA"/>
</dbReference>
<sequence length="273" mass="31386">MESKLLKHYLPLSSPCIEHVRNVINEQNHNHIVELTMSNSFMSQPRNAEEFQKIMTQTEIELSGQLGITLTDEQQKQLPYYVAKGVLGIDDGYPKLFEVYKQGLQDAIEALEKAKDFEKHAYIVLGEDERLYQLLEHESENFWLDRNGISTETQYLFDLDVDEPQENEHLHQLLDTEESALMFGFHVNQLVVILDRSSGEVGKFVGHHHLDTESCKEVFGLVPALHTDGFADYESDLILRGEMTLSIALVTRPDIEDLDKMIEQLKQELQLIS</sequence>
<accession>A0A8H9N1W2</accession>
<evidence type="ECO:0000313" key="1">
    <source>
        <dbReference type="EMBL" id="HAS8541277.1"/>
    </source>
</evidence>
<dbReference type="Proteomes" id="UP000863257">
    <property type="component" value="Unassembled WGS sequence"/>
</dbReference>
<organism evidence="1">
    <name type="scientific">Vibrio vulnificus</name>
    <dbReference type="NCBI Taxonomy" id="672"/>
    <lineage>
        <taxon>Bacteria</taxon>
        <taxon>Pseudomonadati</taxon>
        <taxon>Pseudomonadota</taxon>
        <taxon>Gammaproteobacteria</taxon>
        <taxon>Vibrionales</taxon>
        <taxon>Vibrionaceae</taxon>
        <taxon>Vibrio</taxon>
    </lineage>
</organism>
<protein>
    <submittedName>
        <fullName evidence="1">Uncharacterized protein</fullName>
    </submittedName>
</protein>
<reference evidence="1" key="1">
    <citation type="journal article" date="2018" name="Genome Biol.">
        <title>SKESA: strategic k-mer extension for scrupulous assemblies.</title>
        <authorList>
            <person name="Souvorov A."/>
            <person name="Agarwala R."/>
            <person name="Lipman D.J."/>
        </authorList>
    </citation>
    <scope>NUCLEOTIDE SEQUENCE</scope>
    <source>
        <strain evidence="1">BCW_3452</strain>
    </source>
</reference>
<dbReference type="AlphaFoldDB" id="A0A8H9N1W2"/>
<comment type="caution">
    <text evidence="1">The sequence shown here is derived from an EMBL/GenBank/DDBJ whole genome shotgun (WGS) entry which is preliminary data.</text>
</comment>